<proteinExistence type="predicted"/>
<dbReference type="SMART" id="SM00530">
    <property type="entry name" value="HTH_XRE"/>
    <property type="match status" value="1"/>
</dbReference>
<dbReference type="Proteomes" id="UP000282483">
    <property type="component" value="Chromosome"/>
</dbReference>
<dbReference type="CDD" id="cd06529">
    <property type="entry name" value="S24_LexA-like"/>
    <property type="match status" value="1"/>
</dbReference>
<dbReference type="InterPro" id="IPR039418">
    <property type="entry name" value="LexA-like"/>
</dbReference>
<gene>
    <name evidence="2" type="ORF">RVIR1_01600</name>
</gene>
<dbReference type="Gene3D" id="1.10.260.40">
    <property type="entry name" value="lambda repressor-like DNA-binding domains"/>
    <property type="match status" value="1"/>
</dbReference>
<dbReference type="KEGG" id="rvi:RVIR1_01600"/>
<dbReference type="AlphaFoldDB" id="A0A2Z5UTD5"/>
<dbReference type="EMBL" id="AP018005">
    <property type="protein sequence ID" value="BBB14698.1"/>
    <property type="molecule type" value="Genomic_DNA"/>
</dbReference>
<dbReference type="CDD" id="cd00093">
    <property type="entry name" value="HTH_XRE"/>
    <property type="match status" value="1"/>
</dbReference>
<protein>
    <submittedName>
        <fullName evidence="2">Peptidase S24-like domain protein</fullName>
    </submittedName>
</protein>
<feature type="domain" description="HTH cro/C1-type" evidence="1">
    <location>
        <begin position="10"/>
        <end position="65"/>
    </location>
</feature>
<accession>A0A2Z5UTD5</accession>
<dbReference type="InterPro" id="IPR036286">
    <property type="entry name" value="LexA/Signal_pep-like_sf"/>
</dbReference>
<dbReference type="SUPFAM" id="SSF51306">
    <property type="entry name" value="LexA/Signal peptidase"/>
    <property type="match status" value="1"/>
</dbReference>
<dbReference type="Pfam" id="PF13443">
    <property type="entry name" value="HTH_26"/>
    <property type="match status" value="1"/>
</dbReference>
<keyword evidence="3" id="KW-1185">Reference proteome</keyword>
<dbReference type="InterPro" id="IPR015927">
    <property type="entry name" value="Peptidase_S24_S26A/B/C"/>
</dbReference>
<sequence>MKNRSMSTILKGLMAELGINESELARRTGIGQPVVHRICSGETDNPKVATLSPIATFFAISISQLIGDEPLPIDRIPGTFNPDAQGWRQIPLLDWEQILAWPNLNKKSGPLPTVSTDIELSQHAYAVAVRDTTMEPRFPEGTVLLIDPDLKPNNLDFSIIHIDGHDLPNFKQVLIDGEHTILKPLNTDFKTLLLNKPHKFLGVMVQSRMDFKKRK</sequence>
<dbReference type="OrthoDB" id="9791537at2"/>
<dbReference type="Pfam" id="PF00717">
    <property type="entry name" value="Peptidase_S24"/>
    <property type="match status" value="1"/>
</dbReference>
<dbReference type="InterPro" id="IPR010982">
    <property type="entry name" value="Lambda_DNA-bd_dom_sf"/>
</dbReference>
<dbReference type="Gene3D" id="2.10.109.10">
    <property type="entry name" value="Umud Fragment, subunit A"/>
    <property type="match status" value="1"/>
</dbReference>
<dbReference type="SUPFAM" id="SSF47413">
    <property type="entry name" value="lambda repressor-like DNA-binding domains"/>
    <property type="match status" value="1"/>
</dbReference>
<organism evidence="2 3">
    <name type="scientific">Candidatus Rickettsiella viridis</name>
    <dbReference type="NCBI Taxonomy" id="676208"/>
    <lineage>
        <taxon>Bacteria</taxon>
        <taxon>Pseudomonadati</taxon>
        <taxon>Pseudomonadota</taxon>
        <taxon>Gammaproteobacteria</taxon>
        <taxon>Legionellales</taxon>
        <taxon>Coxiellaceae</taxon>
        <taxon>Rickettsiella</taxon>
    </lineage>
</organism>
<name>A0A2Z5UTD5_9COXI</name>
<evidence type="ECO:0000259" key="1">
    <source>
        <dbReference type="PROSITE" id="PS50943"/>
    </source>
</evidence>
<dbReference type="PROSITE" id="PS50943">
    <property type="entry name" value="HTH_CROC1"/>
    <property type="match status" value="1"/>
</dbReference>
<reference evidence="2 3" key="1">
    <citation type="submission" date="2017-03" db="EMBL/GenBank/DDBJ databases">
        <title>The genome sequence of Candidatus Rickettsiella viridis.</title>
        <authorList>
            <person name="Nikoh N."/>
            <person name="Tsuchida T."/>
            <person name="Yamaguchi K."/>
            <person name="Maeda T."/>
            <person name="Shigenobu S."/>
            <person name="Fukatsu T."/>
        </authorList>
    </citation>
    <scope>NUCLEOTIDE SEQUENCE [LARGE SCALE GENOMIC DNA]</scope>
    <source>
        <strain evidence="2 3">Ap-RA04</strain>
    </source>
</reference>
<evidence type="ECO:0000313" key="2">
    <source>
        <dbReference type="EMBL" id="BBB14698.1"/>
    </source>
</evidence>
<evidence type="ECO:0000313" key="3">
    <source>
        <dbReference type="Proteomes" id="UP000282483"/>
    </source>
</evidence>
<dbReference type="InterPro" id="IPR001387">
    <property type="entry name" value="Cro/C1-type_HTH"/>
</dbReference>
<dbReference type="GO" id="GO:0003677">
    <property type="term" value="F:DNA binding"/>
    <property type="evidence" value="ECO:0007669"/>
    <property type="project" value="InterPro"/>
</dbReference>
<dbReference type="RefSeq" id="WP_126322217.1">
    <property type="nucleotide sequence ID" value="NZ_AP018005.1"/>
</dbReference>